<evidence type="ECO:0000313" key="2">
    <source>
        <dbReference type="EMBL" id="KPK67891.1"/>
    </source>
</evidence>
<evidence type="ECO:0000313" key="3">
    <source>
        <dbReference type="Proteomes" id="UP000051096"/>
    </source>
</evidence>
<feature type="domain" description="Methyltransferase type 11" evidence="1">
    <location>
        <begin position="50"/>
        <end position="146"/>
    </location>
</feature>
<accession>A0A0S8G4F9</accession>
<comment type="caution">
    <text evidence="2">The sequence shown here is derived from an EMBL/GenBank/DDBJ whole genome shotgun (WGS) entry which is preliminary data.</text>
</comment>
<dbReference type="InterPro" id="IPR013216">
    <property type="entry name" value="Methyltransf_11"/>
</dbReference>
<dbReference type="Gene3D" id="3.40.50.150">
    <property type="entry name" value="Vaccinia Virus protein VP39"/>
    <property type="match status" value="1"/>
</dbReference>
<evidence type="ECO:0000259" key="1">
    <source>
        <dbReference type="Pfam" id="PF08241"/>
    </source>
</evidence>
<sequence>MGKDHIRKQWDSATEAWVDFVRSGKDYFRDEMNNPTMFDLLGDIGTMRILDLGCGEGHNSRIMAQKGAHVTGVDFSKRMISRALEQEKNEKLGIDYRVLDATHLRTLKNRTFDMVTCFMALQDIENYQDTIKETYRVLRKHGRFVFSIPHPCFEVRIRGGKIIGGWKYGKASRNKSTKTALYYTVDKYFDKRRDIVPWNMKRLIKHFKTTAFHRTLTEYADALYDAGFLVSRLKESKPTKKGLAQYPKLKLCLRIPHAIVIEAVKVR</sequence>
<dbReference type="SUPFAM" id="SSF53335">
    <property type="entry name" value="S-adenosyl-L-methionine-dependent methyltransferases"/>
    <property type="match status" value="1"/>
</dbReference>
<organism evidence="2 3">
    <name type="scientific">candidate division WOR_3 bacterium SM23_60</name>
    <dbReference type="NCBI Taxonomy" id="1703780"/>
    <lineage>
        <taxon>Bacteria</taxon>
        <taxon>Bacteria division WOR-3</taxon>
    </lineage>
</organism>
<dbReference type="CDD" id="cd02440">
    <property type="entry name" value="AdoMet_MTases"/>
    <property type="match status" value="1"/>
</dbReference>
<reference evidence="2 3" key="1">
    <citation type="journal article" date="2015" name="Microbiome">
        <title>Genomic resolution of linkages in carbon, nitrogen, and sulfur cycling among widespread estuary sediment bacteria.</title>
        <authorList>
            <person name="Baker B.J."/>
            <person name="Lazar C.S."/>
            <person name="Teske A.P."/>
            <person name="Dick G.J."/>
        </authorList>
    </citation>
    <scope>NUCLEOTIDE SEQUENCE [LARGE SCALE GENOMIC DNA]</scope>
    <source>
        <strain evidence="2">SM23_60</strain>
    </source>
</reference>
<dbReference type="Proteomes" id="UP000051096">
    <property type="component" value="Unassembled WGS sequence"/>
</dbReference>
<dbReference type="AlphaFoldDB" id="A0A0S8G4F9"/>
<dbReference type="GO" id="GO:0008757">
    <property type="term" value="F:S-adenosylmethionine-dependent methyltransferase activity"/>
    <property type="evidence" value="ECO:0007669"/>
    <property type="project" value="InterPro"/>
</dbReference>
<protein>
    <recommendedName>
        <fullName evidence="1">Methyltransferase type 11 domain-containing protein</fullName>
    </recommendedName>
</protein>
<dbReference type="InterPro" id="IPR029063">
    <property type="entry name" value="SAM-dependent_MTases_sf"/>
</dbReference>
<name>A0A0S8G4F9_UNCW3</name>
<dbReference type="PANTHER" id="PTHR43861">
    <property type="entry name" value="TRANS-ACONITATE 2-METHYLTRANSFERASE-RELATED"/>
    <property type="match status" value="1"/>
</dbReference>
<proteinExistence type="predicted"/>
<dbReference type="Pfam" id="PF08241">
    <property type="entry name" value="Methyltransf_11"/>
    <property type="match status" value="1"/>
</dbReference>
<dbReference type="EMBL" id="LJUO01000195">
    <property type="protein sequence ID" value="KPK67891.1"/>
    <property type="molecule type" value="Genomic_DNA"/>
</dbReference>
<gene>
    <name evidence="2" type="ORF">AMJ87_12695</name>
</gene>